<accession>Q69KM8</accession>
<reference evidence="2" key="1">
    <citation type="journal article" date="2005" name="Nature">
        <title>The map-based sequence of the rice genome.</title>
        <authorList>
            <consortium name="International rice genome sequencing project (IRGSP)"/>
            <person name="Matsumoto T."/>
            <person name="Wu J."/>
            <person name="Kanamori H."/>
            <person name="Katayose Y."/>
            <person name="Fujisawa M."/>
            <person name="Namiki N."/>
            <person name="Mizuno H."/>
            <person name="Yamamoto K."/>
            <person name="Antonio B.A."/>
            <person name="Baba T."/>
            <person name="Sakata K."/>
            <person name="Nagamura Y."/>
            <person name="Aoki H."/>
            <person name="Arikawa K."/>
            <person name="Arita K."/>
            <person name="Bito T."/>
            <person name="Chiden Y."/>
            <person name="Fujitsuka N."/>
            <person name="Fukunaka R."/>
            <person name="Hamada M."/>
            <person name="Harada C."/>
            <person name="Hayashi A."/>
            <person name="Hijishita S."/>
            <person name="Honda M."/>
            <person name="Hosokawa S."/>
            <person name="Ichikawa Y."/>
            <person name="Idonuma A."/>
            <person name="Iijima M."/>
            <person name="Ikeda M."/>
            <person name="Ikeno M."/>
            <person name="Ito K."/>
            <person name="Ito S."/>
            <person name="Ito T."/>
            <person name="Ito Y."/>
            <person name="Ito Y."/>
            <person name="Iwabuchi A."/>
            <person name="Kamiya K."/>
            <person name="Karasawa W."/>
            <person name="Kurita K."/>
            <person name="Katagiri S."/>
            <person name="Kikuta A."/>
            <person name="Kobayashi H."/>
            <person name="Kobayashi N."/>
            <person name="Machita K."/>
            <person name="Maehara T."/>
            <person name="Masukawa M."/>
            <person name="Mizubayashi T."/>
            <person name="Mukai Y."/>
            <person name="Nagasaki H."/>
            <person name="Nagata Y."/>
            <person name="Naito S."/>
            <person name="Nakashima M."/>
            <person name="Nakama Y."/>
            <person name="Nakamichi Y."/>
            <person name="Nakamura M."/>
            <person name="Meguro A."/>
            <person name="Negishi M."/>
            <person name="Ohta I."/>
            <person name="Ohta T."/>
            <person name="Okamoto M."/>
            <person name="Ono N."/>
            <person name="Saji S."/>
            <person name="Sakaguchi M."/>
            <person name="Sakai K."/>
            <person name="Shibata M."/>
            <person name="Shimokawa T."/>
            <person name="Song J."/>
            <person name="Takazaki Y."/>
            <person name="Terasawa K."/>
            <person name="Tsugane M."/>
            <person name="Tsuji K."/>
            <person name="Ueda S."/>
            <person name="Waki K."/>
            <person name="Yamagata H."/>
            <person name="Yamamoto M."/>
            <person name="Yamamoto S."/>
            <person name="Yamane H."/>
            <person name="Yoshiki S."/>
            <person name="Yoshihara R."/>
            <person name="Yukawa K."/>
            <person name="Zhong H."/>
            <person name="Yano M."/>
            <person name="Yuan Q."/>
            <person name="Ouyang S."/>
            <person name="Liu J."/>
            <person name="Jones K.M."/>
            <person name="Gansberger K."/>
            <person name="Moffat K."/>
            <person name="Hill J."/>
            <person name="Bera J."/>
            <person name="Fadrosh D."/>
            <person name="Jin S."/>
            <person name="Johri S."/>
            <person name="Kim M."/>
            <person name="Overton L."/>
            <person name="Reardon M."/>
            <person name="Tsitrin T."/>
            <person name="Vuong H."/>
            <person name="Weaver B."/>
            <person name="Ciecko A."/>
            <person name="Tallon L."/>
            <person name="Jackson J."/>
            <person name="Pai G."/>
            <person name="Aken S.V."/>
            <person name="Utterback T."/>
            <person name="Reidmuller S."/>
            <person name="Feldblyum T."/>
            <person name="Hsiao J."/>
            <person name="Zismann V."/>
            <person name="Iobst S."/>
            <person name="de Vazeille A.R."/>
            <person name="Buell C.R."/>
            <person name="Ying K."/>
            <person name="Li Y."/>
            <person name="Lu T."/>
            <person name="Huang Y."/>
            <person name="Zhao Q."/>
            <person name="Feng Q."/>
            <person name="Zhang L."/>
            <person name="Zhu J."/>
            <person name="Weng Q."/>
            <person name="Mu J."/>
            <person name="Lu Y."/>
            <person name="Fan D."/>
            <person name="Liu Y."/>
            <person name="Guan J."/>
            <person name="Zhang Y."/>
            <person name="Yu S."/>
            <person name="Liu X."/>
            <person name="Zhang Y."/>
            <person name="Hong G."/>
            <person name="Han B."/>
            <person name="Choisne N."/>
            <person name="Demange N."/>
            <person name="Orjeda G."/>
            <person name="Samain S."/>
            <person name="Cattolico L."/>
            <person name="Pelletier E."/>
            <person name="Couloux A."/>
            <person name="Segurens B."/>
            <person name="Wincker P."/>
            <person name="D'Hont A."/>
            <person name="Scarpelli C."/>
            <person name="Weissenbach J."/>
            <person name="Salanoubat M."/>
            <person name="Quetier F."/>
            <person name="Yu Y."/>
            <person name="Kim H.R."/>
            <person name="Rambo T."/>
            <person name="Currie J."/>
            <person name="Collura K."/>
            <person name="Luo M."/>
            <person name="Yang T."/>
            <person name="Ammiraju J.S.S."/>
            <person name="Engler F."/>
            <person name="Soderlund C."/>
            <person name="Wing R.A."/>
            <person name="Palmer L.E."/>
            <person name="de la Bastide M."/>
            <person name="Spiegel L."/>
            <person name="Nascimento L."/>
            <person name="Zutavern T."/>
            <person name="O'Shaughnessy A."/>
            <person name="Dike S."/>
            <person name="Dedhia N."/>
            <person name="Preston R."/>
            <person name="Balija V."/>
            <person name="McCombie W.R."/>
            <person name="Chow T."/>
            <person name="Chen H."/>
            <person name="Chung M."/>
            <person name="Chen C."/>
            <person name="Shaw J."/>
            <person name="Wu H."/>
            <person name="Hsiao K."/>
            <person name="Chao Y."/>
            <person name="Chu M."/>
            <person name="Cheng C."/>
            <person name="Hour A."/>
            <person name="Lee P."/>
            <person name="Lin S."/>
            <person name="Lin Y."/>
            <person name="Liou J."/>
            <person name="Liu S."/>
            <person name="Hsing Y."/>
            <person name="Raghuvanshi S."/>
            <person name="Mohanty A."/>
            <person name="Bharti A.K."/>
            <person name="Gaur A."/>
            <person name="Gupta V."/>
            <person name="Kumar D."/>
            <person name="Ravi V."/>
            <person name="Vij S."/>
            <person name="Kapur A."/>
            <person name="Khurana P."/>
            <person name="Khurana P."/>
            <person name="Khurana J.P."/>
            <person name="Tyagi A.K."/>
            <person name="Gaikwad K."/>
            <person name="Singh A."/>
            <person name="Dalal V."/>
            <person name="Srivastava S."/>
            <person name="Dixit A."/>
            <person name="Pal A.K."/>
            <person name="Ghazi I.A."/>
            <person name="Yadav M."/>
            <person name="Pandit A."/>
            <person name="Bhargava A."/>
            <person name="Sureshbabu K."/>
            <person name="Batra K."/>
            <person name="Sharma T.R."/>
            <person name="Mohapatra T."/>
            <person name="Singh N.K."/>
            <person name="Messing J."/>
            <person name="Nelson A.B."/>
            <person name="Fuks G."/>
            <person name="Kavchok S."/>
            <person name="Keizer G."/>
            <person name="Linton E."/>
            <person name="Llaca V."/>
            <person name="Song R."/>
            <person name="Tanyolac B."/>
            <person name="Young S."/>
            <person name="Ho-Il K."/>
            <person name="Hahn J.H."/>
            <person name="Sangsakoo G."/>
            <person name="Vanavichit A."/>
            <person name="de Mattos Luiz.A.T."/>
            <person name="Zimmer P.D."/>
            <person name="Malone G."/>
            <person name="Dellagostin O."/>
            <person name="de Oliveira A.C."/>
            <person name="Bevan M."/>
            <person name="Bancroft I."/>
            <person name="Minx P."/>
            <person name="Cordum H."/>
            <person name="Wilson R."/>
            <person name="Cheng Z."/>
            <person name="Jin W."/>
            <person name="Jiang J."/>
            <person name="Leong S.A."/>
            <person name="Iwama H."/>
            <person name="Gojobori T."/>
            <person name="Itoh T."/>
            <person name="Niimura Y."/>
            <person name="Fujii Y."/>
            <person name="Habara T."/>
            <person name="Sakai H."/>
            <person name="Sato Y."/>
            <person name="Wilson G."/>
            <person name="Kumar K."/>
            <person name="McCouch S."/>
            <person name="Juretic N."/>
            <person name="Hoen D."/>
            <person name="Wright S."/>
            <person name="Bruskiewich R."/>
            <person name="Bureau T."/>
            <person name="Miyao A."/>
            <person name="Hirochika H."/>
            <person name="Nishikawa T."/>
            <person name="Kadowaki K."/>
            <person name="Sugiura M."/>
            <person name="Burr B."/>
            <person name="Sasaki T."/>
        </authorList>
    </citation>
    <scope>NUCLEOTIDE SEQUENCE [LARGE SCALE GENOMIC DNA]</scope>
    <source>
        <strain evidence="2">cv. Nipponbare</strain>
    </source>
</reference>
<gene>
    <name evidence="1" type="primary">OSJNBa0064I23.30</name>
</gene>
<organism evidence="1 2">
    <name type="scientific">Oryza sativa subsp. japonica</name>
    <name type="common">Rice</name>
    <dbReference type="NCBI Taxonomy" id="39947"/>
    <lineage>
        <taxon>Eukaryota</taxon>
        <taxon>Viridiplantae</taxon>
        <taxon>Streptophyta</taxon>
        <taxon>Embryophyta</taxon>
        <taxon>Tracheophyta</taxon>
        <taxon>Spermatophyta</taxon>
        <taxon>Magnoliopsida</taxon>
        <taxon>Liliopsida</taxon>
        <taxon>Poales</taxon>
        <taxon>Poaceae</taxon>
        <taxon>BOP clade</taxon>
        <taxon>Oryzoideae</taxon>
        <taxon>Oryzeae</taxon>
        <taxon>Oryzinae</taxon>
        <taxon>Oryza</taxon>
        <taxon>Oryza sativa</taxon>
    </lineage>
</organism>
<proteinExistence type="predicted"/>
<evidence type="ECO:0000313" key="2">
    <source>
        <dbReference type="Proteomes" id="UP000000763"/>
    </source>
</evidence>
<sequence>MNRVLHGNDKDYSDCIHIGFPSSTWTRGHLWERYSDVSDLAGCGFKEEGYPVVDYESVLQTAKSTTVR</sequence>
<dbReference type="EMBL" id="AP005912">
    <property type="protein sequence ID" value="BAD36512.1"/>
    <property type="molecule type" value="Genomic_DNA"/>
</dbReference>
<dbReference type="AlphaFoldDB" id="Q69KM8"/>
<reference evidence="2" key="2">
    <citation type="journal article" date="2008" name="Nucleic Acids Res.">
        <title>The rice annotation project database (RAP-DB): 2008 update.</title>
        <authorList>
            <consortium name="The rice annotation project (RAP)"/>
        </authorList>
    </citation>
    <scope>GENOME REANNOTATION</scope>
    <source>
        <strain evidence="2">cv. Nipponbare</strain>
    </source>
</reference>
<protein>
    <submittedName>
        <fullName evidence="1">Uncharacterized protein</fullName>
    </submittedName>
</protein>
<dbReference type="Proteomes" id="UP000000763">
    <property type="component" value="Chromosome 9"/>
</dbReference>
<name>Q69KM8_ORYSJ</name>
<evidence type="ECO:0000313" key="1">
    <source>
        <dbReference type="EMBL" id="BAD36512.1"/>
    </source>
</evidence>